<name>A0A8T0H2S7_CERPU</name>
<dbReference type="Pfam" id="PF21530">
    <property type="entry name" value="Pif1_2B_dom"/>
    <property type="match status" value="1"/>
</dbReference>
<dbReference type="EC" id="5.6.2.3" evidence="9"/>
<feature type="region of interest" description="Disordered" evidence="10">
    <location>
        <begin position="68"/>
        <end position="106"/>
    </location>
</feature>
<comment type="caution">
    <text evidence="12">The sequence shown here is derived from an EMBL/GenBank/DDBJ whole genome shotgun (WGS) entry which is preliminary data.</text>
</comment>
<dbReference type="InterPro" id="IPR027417">
    <property type="entry name" value="P-loop_NTPase"/>
</dbReference>
<keyword evidence="1 9" id="KW-0547">Nucleotide-binding</keyword>
<evidence type="ECO:0000313" key="13">
    <source>
        <dbReference type="Proteomes" id="UP000822688"/>
    </source>
</evidence>
<keyword evidence="5 9" id="KW-0067">ATP-binding</keyword>
<reference evidence="12" key="1">
    <citation type="submission" date="2020-06" db="EMBL/GenBank/DDBJ databases">
        <title>WGS assembly of Ceratodon purpureus strain R40.</title>
        <authorList>
            <person name="Carey S.B."/>
            <person name="Jenkins J."/>
            <person name="Shu S."/>
            <person name="Lovell J.T."/>
            <person name="Sreedasyam A."/>
            <person name="Maumus F."/>
            <person name="Tiley G.P."/>
            <person name="Fernandez-Pozo N."/>
            <person name="Barry K."/>
            <person name="Chen C."/>
            <person name="Wang M."/>
            <person name="Lipzen A."/>
            <person name="Daum C."/>
            <person name="Saski C.A."/>
            <person name="Payton A.C."/>
            <person name="Mcbreen J.C."/>
            <person name="Conrad R.E."/>
            <person name="Kollar L.M."/>
            <person name="Olsson S."/>
            <person name="Huttunen S."/>
            <person name="Landis J.B."/>
            <person name="Wickett N.J."/>
            <person name="Johnson M.G."/>
            <person name="Rensing S.A."/>
            <person name="Grimwood J."/>
            <person name="Schmutz J."/>
            <person name="Mcdaniel S.F."/>
        </authorList>
    </citation>
    <scope>NUCLEOTIDE SEQUENCE</scope>
    <source>
        <strain evidence="12">R40</strain>
    </source>
</reference>
<dbReference type="SUPFAM" id="SSF52540">
    <property type="entry name" value="P-loop containing nucleoside triphosphate hydrolases"/>
    <property type="match status" value="2"/>
</dbReference>
<dbReference type="InterPro" id="IPR049163">
    <property type="entry name" value="Pif1-like_2B_dom"/>
</dbReference>
<dbReference type="EMBL" id="CM026429">
    <property type="protein sequence ID" value="KAG0565087.1"/>
    <property type="molecule type" value="Genomic_DNA"/>
</dbReference>
<evidence type="ECO:0000256" key="1">
    <source>
        <dbReference type="ARBA" id="ARBA00022741"/>
    </source>
</evidence>
<dbReference type="GO" id="GO:0005524">
    <property type="term" value="F:ATP binding"/>
    <property type="evidence" value="ECO:0007669"/>
    <property type="project" value="UniProtKB-KW"/>
</dbReference>
<evidence type="ECO:0000256" key="8">
    <source>
        <dbReference type="ARBA" id="ARBA00023235"/>
    </source>
</evidence>
<dbReference type="CDD" id="cd18037">
    <property type="entry name" value="DEXSc_Pif1_like"/>
    <property type="match status" value="1"/>
</dbReference>
<evidence type="ECO:0000256" key="9">
    <source>
        <dbReference type="RuleBase" id="RU363044"/>
    </source>
</evidence>
<keyword evidence="2 9" id="KW-0227">DNA damage</keyword>
<dbReference type="AlphaFoldDB" id="A0A8T0H2S7"/>
<evidence type="ECO:0000259" key="11">
    <source>
        <dbReference type="SMART" id="SM00382"/>
    </source>
</evidence>
<evidence type="ECO:0000313" key="12">
    <source>
        <dbReference type="EMBL" id="KAG0565087.1"/>
    </source>
</evidence>
<dbReference type="Proteomes" id="UP000822688">
    <property type="component" value="Chromosome 8"/>
</dbReference>
<dbReference type="Pfam" id="PF05970">
    <property type="entry name" value="PIF1"/>
    <property type="match status" value="1"/>
</dbReference>
<accession>A0A8T0H2S7</accession>
<gene>
    <name evidence="12" type="ORF">KC19_8G163000</name>
</gene>
<dbReference type="GO" id="GO:0043139">
    <property type="term" value="F:5'-3' DNA helicase activity"/>
    <property type="evidence" value="ECO:0007669"/>
    <property type="project" value="UniProtKB-EC"/>
</dbReference>
<dbReference type="Gene3D" id="3.40.50.300">
    <property type="entry name" value="P-loop containing nucleotide triphosphate hydrolases"/>
    <property type="match status" value="2"/>
</dbReference>
<keyword evidence="9" id="KW-0233">DNA recombination</keyword>
<dbReference type="GO" id="GO:0016787">
    <property type="term" value="F:hydrolase activity"/>
    <property type="evidence" value="ECO:0007669"/>
    <property type="project" value="UniProtKB-KW"/>
</dbReference>
<keyword evidence="8" id="KW-0413">Isomerase</keyword>
<evidence type="ECO:0000256" key="6">
    <source>
        <dbReference type="ARBA" id="ARBA00023125"/>
    </source>
</evidence>
<sequence length="801" mass="89819">MLLRSRAMTGGYGSEFDPVRLDWDEHLSEGETDDCTFVTTRSSFNPEDAVDDDCYIVPSCPGKTEAAFGSGKMEVTPSPPVRMEITPSPPVRMEITPSPPVKMEVNASPPVKMEVNASPPMKMEVNASPPVKMEVNASPPVKMEVSSSQPVKMEVTMSPPVKMEVSSSQPVKMEVTMSPPVKMEAALSPPVRAEIAEPSTTVTLTPEQQQVLDFVQAGKNVFFSGPGGTGKTVVLREIVEFFKWRFDKHHSDYLHLGHTCRCFACNVAITAPTGIAAIPIGGSTLHRATGIGIPRRPRDFNRMWDKPIRLKWRNLSVLIIDEISMVSAELLEYLEQTIRRIRTKKVNLPGEPFGGLQVIIAGDFFQLQPVEDKDTKTCSNQFLNRGLAFEAPAWDRANLKTVILKRVFRQKDDHFVALLNGIRTGENKAALEEIVENCSRPLPVKNGIQPTVLYPRNVEVDQFNKQKLNGLMSREVVINADEEILTEEGLKAVEERNEDLRRVQERILIDAEFWKDCIAPDQVKLKVGAQVMLLRNLDQKGNENDLVNGSRGILVGWKSKEKVLNECFVDQSGCAEILRNRPETNEERRVRIRVEQKIVNLNNSSIDPIPIVRFRNERLIDCVPEKFSYEFLNVGECIRWQVPLKLAWALTIHKCQGMTLDYVVVNLQDIFAEGQVYVALSRARSMAGLQVVGNCSAKDVRVSQKVIEFYKALAANEVPSVGKFLFPDMEFEIPPEEMMANARRKIDGRIVNGTSISARAEKLFERCPREILSKPVVCYHCKKEGHPAFKCKLGPLLIINA</sequence>
<dbReference type="GO" id="GO:0006281">
    <property type="term" value="P:DNA repair"/>
    <property type="evidence" value="ECO:0007669"/>
    <property type="project" value="UniProtKB-KW"/>
</dbReference>
<evidence type="ECO:0000256" key="10">
    <source>
        <dbReference type="SAM" id="MobiDB-lite"/>
    </source>
</evidence>
<evidence type="ECO:0000256" key="5">
    <source>
        <dbReference type="ARBA" id="ARBA00022840"/>
    </source>
</evidence>
<evidence type="ECO:0000256" key="3">
    <source>
        <dbReference type="ARBA" id="ARBA00022801"/>
    </source>
</evidence>
<proteinExistence type="inferred from homology"/>
<dbReference type="InterPro" id="IPR003593">
    <property type="entry name" value="AAA+_ATPase"/>
</dbReference>
<evidence type="ECO:0000256" key="4">
    <source>
        <dbReference type="ARBA" id="ARBA00022806"/>
    </source>
</evidence>
<protein>
    <recommendedName>
        <fullName evidence="9">ATP-dependent DNA helicase</fullName>
        <ecNumber evidence="9">5.6.2.3</ecNumber>
    </recommendedName>
</protein>
<keyword evidence="3 9" id="KW-0378">Hydrolase</keyword>
<dbReference type="InterPro" id="IPR010285">
    <property type="entry name" value="DNA_helicase_pif1-like_DEAD"/>
</dbReference>
<keyword evidence="13" id="KW-1185">Reference proteome</keyword>
<keyword evidence="7 9" id="KW-0234">DNA repair</keyword>
<dbReference type="InterPro" id="IPR051055">
    <property type="entry name" value="PIF1_helicase"/>
</dbReference>
<dbReference type="GO" id="GO:0000723">
    <property type="term" value="P:telomere maintenance"/>
    <property type="evidence" value="ECO:0007669"/>
    <property type="project" value="InterPro"/>
</dbReference>
<feature type="domain" description="AAA+ ATPase" evidence="11">
    <location>
        <begin position="217"/>
        <end position="387"/>
    </location>
</feature>
<dbReference type="PANTHER" id="PTHR47642:SF5">
    <property type="entry name" value="ATP-DEPENDENT DNA HELICASE"/>
    <property type="match status" value="1"/>
</dbReference>
<dbReference type="GO" id="GO:0006310">
    <property type="term" value="P:DNA recombination"/>
    <property type="evidence" value="ECO:0007669"/>
    <property type="project" value="UniProtKB-KW"/>
</dbReference>
<keyword evidence="4 9" id="KW-0347">Helicase</keyword>
<comment type="similarity">
    <text evidence="9">Belongs to the helicase family.</text>
</comment>
<dbReference type="SMART" id="SM00382">
    <property type="entry name" value="AAA"/>
    <property type="match status" value="1"/>
</dbReference>
<evidence type="ECO:0000256" key="7">
    <source>
        <dbReference type="ARBA" id="ARBA00023204"/>
    </source>
</evidence>
<evidence type="ECO:0000256" key="2">
    <source>
        <dbReference type="ARBA" id="ARBA00022763"/>
    </source>
</evidence>
<comment type="catalytic activity">
    <reaction evidence="9">
        <text>ATP + H2O = ADP + phosphate + H(+)</text>
        <dbReference type="Rhea" id="RHEA:13065"/>
        <dbReference type="ChEBI" id="CHEBI:15377"/>
        <dbReference type="ChEBI" id="CHEBI:15378"/>
        <dbReference type="ChEBI" id="CHEBI:30616"/>
        <dbReference type="ChEBI" id="CHEBI:43474"/>
        <dbReference type="ChEBI" id="CHEBI:456216"/>
        <dbReference type="EC" id="5.6.2.3"/>
    </reaction>
</comment>
<keyword evidence="6" id="KW-0238">DNA-binding</keyword>
<dbReference type="CDD" id="cd18809">
    <property type="entry name" value="SF1_C_RecD"/>
    <property type="match status" value="1"/>
</dbReference>
<dbReference type="PANTHER" id="PTHR47642">
    <property type="entry name" value="ATP-DEPENDENT DNA HELICASE"/>
    <property type="match status" value="1"/>
</dbReference>
<organism evidence="12 13">
    <name type="scientific">Ceratodon purpureus</name>
    <name type="common">Fire moss</name>
    <name type="synonym">Dicranum purpureum</name>
    <dbReference type="NCBI Taxonomy" id="3225"/>
    <lineage>
        <taxon>Eukaryota</taxon>
        <taxon>Viridiplantae</taxon>
        <taxon>Streptophyta</taxon>
        <taxon>Embryophyta</taxon>
        <taxon>Bryophyta</taxon>
        <taxon>Bryophytina</taxon>
        <taxon>Bryopsida</taxon>
        <taxon>Dicranidae</taxon>
        <taxon>Pseudoditrichales</taxon>
        <taxon>Ditrichaceae</taxon>
        <taxon>Ceratodon</taxon>
    </lineage>
</organism>
<comment type="cofactor">
    <cofactor evidence="9">
        <name>Mg(2+)</name>
        <dbReference type="ChEBI" id="CHEBI:18420"/>
    </cofactor>
</comment>